<dbReference type="InterPro" id="IPR011322">
    <property type="entry name" value="N-reg_PII-like_a/b"/>
</dbReference>
<protein>
    <recommendedName>
        <fullName evidence="3">DUF2007 domain-containing protein</fullName>
    </recommendedName>
</protein>
<gene>
    <name evidence="1" type="ORF">GURASL_05280</name>
</gene>
<accession>A0ABM8EGQ0</accession>
<evidence type="ECO:0008006" key="3">
    <source>
        <dbReference type="Google" id="ProtNLM"/>
    </source>
</evidence>
<keyword evidence="2" id="KW-1185">Reference proteome</keyword>
<proteinExistence type="predicted"/>
<name>A0ABM8EGQ0_9BACT</name>
<organism evidence="1 2">
    <name type="scientific">Geotalea uraniireducens</name>
    <dbReference type="NCBI Taxonomy" id="351604"/>
    <lineage>
        <taxon>Bacteria</taxon>
        <taxon>Pseudomonadati</taxon>
        <taxon>Thermodesulfobacteriota</taxon>
        <taxon>Desulfuromonadia</taxon>
        <taxon>Geobacterales</taxon>
        <taxon>Geobacteraceae</taxon>
        <taxon>Geotalea</taxon>
    </lineage>
</organism>
<dbReference type="SUPFAM" id="SSF54913">
    <property type="entry name" value="GlnB-like"/>
    <property type="match status" value="1"/>
</dbReference>
<evidence type="ECO:0000313" key="2">
    <source>
        <dbReference type="Proteomes" id="UP001317705"/>
    </source>
</evidence>
<dbReference type="RefSeq" id="WP_282001608.1">
    <property type="nucleotide sequence ID" value="NZ_AP027151.1"/>
</dbReference>
<sequence length="62" mass="7006">MVKFYDPKDAADLARIEAMLQRAGIEYSLAREPEKGIGPLQVQVAEEDLPFAEQLLWESEKA</sequence>
<dbReference type="EMBL" id="AP027151">
    <property type="protein sequence ID" value="BDV41605.1"/>
    <property type="molecule type" value="Genomic_DNA"/>
</dbReference>
<dbReference type="Proteomes" id="UP001317705">
    <property type="component" value="Chromosome"/>
</dbReference>
<evidence type="ECO:0000313" key="1">
    <source>
        <dbReference type="EMBL" id="BDV41605.1"/>
    </source>
</evidence>
<reference evidence="1 2" key="1">
    <citation type="submission" date="2022-12" db="EMBL/GenBank/DDBJ databases">
        <title>Polyphasic characterization of Geotalea uranireducens NIT-SL11 newly isolated from a complex of sewage sludge and microbially reduced graphene oxide.</title>
        <authorList>
            <person name="Xie L."/>
            <person name="Yoshida N."/>
            <person name="Meng L."/>
        </authorList>
    </citation>
    <scope>NUCLEOTIDE SEQUENCE [LARGE SCALE GENOMIC DNA]</scope>
    <source>
        <strain evidence="1 2">NIT-SL11</strain>
    </source>
</reference>